<evidence type="ECO:0000313" key="1">
    <source>
        <dbReference type="EMBL" id="KKN14495.1"/>
    </source>
</evidence>
<organism evidence="1">
    <name type="scientific">marine sediment metagenome</name>
    <dbReference type="NCBI Taxonomy" id="412755"/>
    <lineage>
        <taxon>unclassified sequences</taxon>
        <taxon>metagenomes</taxon>
        <taxon>ecological metagenomes</taxon>
    </lineage>
</organism>
<reference evidence="1" key="1">
    <citation type="journal article" date="2015" name="Nature">
        <title>Complex archaea that bridge the gap between prokaryotes and eukaryotes.</title>
        <authorList>
            <person name="Spang A."/>
            <person name="Saw J.H."/>
            <person name="Jorgensen S.L."/>
            <person name="Zaremba-Niedzwiedzka K."/>
            <person name="Martijn J."/>
            <person name="Lind A.E."/>
            <person name="van Eijk R."/>
            <person name="Schleper C."/>
            <person name="Guy L."/>
            <person name="Ettema T.J."/>
        </authorList>
    </citation>
    <scope>NUCLEOTIDE SEQUENCE</scope>
</reference>
<accession>A0A0F9N4K0</accession>
<protein>
    <submittedName>
        <fullName evidence="1">Uncharacterized protein</fullName>
    </submittedName>
</protein>
<sequence length="593" mass="69182">MNQETKTCQNCKQEFTIEPDDFAFYEKIKVPPPTFCPECRMIRRMVFRNERVLYKRRCNAPGHTEEIVSTFSPEKPVTVYDDRYWWSDAWSPIDYGEPYDFSSPFFEQFKQLLRRVPLINLSITNMANCSYCNVSEGDKDSFFISASERNENISYANRVVFSKDSQDLYVVNAVELCYELVNCNKCYRTFFSRNCNDCSESAFLWNCSNCNYCFGCTNLRNKSYHFFNQPLSKEEYKEKIQGIDFGSFASIERFGNELKELSGKSIHRFANILKCVDVTGDNLAHAKNTHYSFDMVGNPSAEDCKYIAWGGAGVKDTWDGGPGVGVSLEHSYEVTDTGIQSSSCLFTSVVYGSFDVRYSINCHGSQHLFGCYGLRNKEYCILNQQYTKEEYKILVPKIVAHMNDMPYTDAGGRIYRYGEFFPFEVSPYAYNEVIAQEYHPLTKEKAHEERYTWKEQDVKSYQVTVSPENVPDHIKDVTDDILKETIGCAHDGKCTHQCTTAFKIMPQELAFYRKIELPLPRLCPNCRHYQRLKQRNPLKLWHRQCMCDYKVYENTTKHQHHKENRCPNEFETSYSDDRPEIVYCEQCYQAEVI</sequence>
<dbReference type="AlphaFoldDB" id="A0A0F9N4K0"/>
<gene>
    <name evidence="1" type="ORF">LCGC14_0995510</name>
</gene>
<dbReference type="EMBL" id="LAZR01003810">
    <property type="protein sequence ID" value="KKN14495.1"/>
    <property type="molecule type" value="Genomic_DNA"/>
</dbReference>
<proteinExistence type="predicted"/>
<comment type="caution">
    <text evidence="1">The sequence shown here is derived from an EMBL/GenBank/DDBJ whole genome shotgun (WGS) entry which is preliminary data.</text>
</comment>
<name>A0A0F9N4K0_9ZZZZ</name>